<reference evidence="2 3" key="1">
    <citation type="journal article" date="2024" name="G3 (Bethesda)">
        <title>Genome assembly of Hibiscus sabdariffa L. provides insights into metabolisms of medicinal natural products.</title>
        <authorList>
            <person name="Kim T."/>
        </authorList>
    </citation>
    <scope>NUCLEOTIDE SEQUENCE [LARGE SCALE GENOMIC DNA]</scope>
    <source>
        <strain evidence="2">TK-2024</strain>
        <tissue evidence="2">Old leaves</tissue>
    </source>
</reference>
<keyword evidence="3" id="KW-1185">Reference proteome</keyword>
<comment type="caution">
    <text evidence="2">The sequence shown here is derived from an EMBL/GenBank/DDBJ whole genome shotgun (WGS) entry which is preliminary data.</text>
</comment>
<feature type="domain" description="DUF659" evidence="1">
    <location>
        <begin position="99"/>
        <end position="251"/>
    </location>
</feature>
<dbReference type="InterPro" id="IPR012337">
    <property type="entry name" value="RNaseH-like_sf"/>
</dbReference>
<evidence type="ECO:0000259" key="1">
    <source>
        <dbReference type="Pfam" id="PF04937"/>
    </source>
</evidence>
<dbReference type="PANTHER" id="PTHR32166">
    <property type="entry name" value="OSJNBA0013A04.12 PROTEIN"/>
    <property type="match status" value="1"/>
</dbReference>
<evidence type="ECO:0000313" key="2">
    <source>
        <dbReference type="EMBL" id="KAK8510463.1"/>
    </source>
</evidence>
<name>A0ABR2BTP9_9ROSI</name>
<dbReference type="PANTHER" id="PTHR32166:SF81">
    <property type="entry name" value="OS06G0658400 PROTEIN"/>
    <property type="match status" value="1"/>
</dbReference>
<dbReference type="InterPro" id="IPR007021">
    <property type="entry name" value="DUF659"/>
</dbReference>
<dbReference type="Pfam" id="PF04937">
    <property type="entry name" value="DUF659"/>
    <property type="match status" value="1"/>
</dbReference>
<gene>
    <name evidence="2" type="ORF">V6N12_055310</name>
</gene>
<accession>A0ABR2BTP9</accession>
<sequence>MVRLVEEWENKKKQGAIREVTLPCQSQAGVEIDSSSKKRKSSLSPISRSFDMNARAQLDEEIARMFYTSGLPFNLARNPHYHRAFTFAATHNIPGYVPPGYNKLWTTLLQQEKKNNVEKLLQPIKATWQEKGLTIVRDGWSDPTRKPLINFMANSGNGLMFLKAVNCFGEVKDKFFIANLMKEVIDEVGHQNVVQIITDNATNCKGAGEIIESMYPHIYWTPYVVHTLKLALKNICSAKNIEGNEETYDLCHWITKVHGDVVQIKNFIMNHNMRLVIFQRFNPLKLLSVADTRFASIIVMVKIFKLIKQGLQAMVISDEWNSYREDDTGKANFVKEKLVSDDWWDKVAYIIDFTNPIYDMLRRLYHYSLVYLYSIAPSLPCRSYSPEPRYHFPPDSLYSQKMILHYTLLAPRKWNLFGVNTFKPIRVIWI</sequence>
<evidence type="ECO:0000313" key="3">
    <source>
        <dbReference type="Proteomes" id="UP001472677"/>
    </source>
</evidence>
<dbReference type="EMBL" id="JBBPBM010000085">
    <property type="protein sequence ID" value="KAK8510463.1"/>
    <property type="molecule type" value="Genomic_DNA"/>
</dbReference>
<organism evidence="2 3">
    <name type="scientific">Hibiscus sabdariffa</name>
    <name type="common">roselle</name>
    <dbReference type="NCBI Taxonomy" id="183260"/>
    <lineage>
        <taxon>Eukaryota</taxon>
        <taxon>Viridiplantae</taxon>
        <taxon>Streptophyta</taxon>
        <taxon>Embryophyta</taxon>
        <taxon>Tracheophyta</taxon>
        <taxon>Spermatophyta</taxon>
        <taxon>Magnoliopsida</taxon>
        <taxon>eudicotyledons</taxon>
        <taxon>Gunneridae</taxon>
        <taxon>Pentapetalae</taxon>
        <taxon>rosids</taxon>
        <taxon>malvids</taxon>
        <taxon>Malvales</taxon>
        <taxon>Malvaceae</taxon>
        <taxon>Malvoideae</taxon>
        <taxon>Hibiscus</taxon>
    </lineage>
</organism>
<dbReference type="Proteomes" id="UP001472677">
    <property type="component" value="Unassembled WGS sequence"/>
</dbReference>
<dbReference type="SUPFAM" id="SSF53098">
    <property type="entry name" value="Ribonuclease H-like"/>
    <property type="match status" value="1"/>
</dbReference>
<protein>
    <recommendedName>
        <fullName evidence="1">DUF659 domain-containing protein</fullName>
    </recommendedName>
</protein>
<proteinExistence type="predicted"/>